<organism evidence="3 4">
    <name type="scientific">Hyunsoonleella pacifica</name>
    <dbReference type="NCBI Taxonomy" id="1080224"/>
    <lineage>
        <taxon>Bacteria</taxon>
        <taxon>Pseudomonadati</taxon>
        <taxon>Bacteroidota</taxon>
        <taxon>Flavobacteriia</taxon>
        <taxon>Flavobacteriales</taxon>
        <taxon>Flavobacteriaceae</taxon>
    </lineage>
</organism>
<feature type="transmembrane region" description="Helical" evidence="1">
    <location>
        <begin position="12"/>
        <end position="33"/>
    </location>
</feature>
<evidence type="ECO:0000259" key="2">
    <source>
        <dbReference type="Pfam" id="PF14219"/>
    </source>
</evidence>
<evidence type="ECO:0000313" key="4">
    <source>
        <dbReference type="Proteomes" id="UP000292372"/>
    </source>
</evidence>
<feature type="transmembrane region" description="Helical" evidence="1">
    <location>
        <begin position="183"/>
        <end position="202"/>
    </location>
</feature>
<reference evidence="3 4" key="1">
    <citation type="journal article" date="2015" name="Int. J. Syst. Evol. Microbiol.">
        <title>Hyunsoonleella pacifica sp. nov., isolated from seawater of South Pacific Gyre.</title>
        <authorList>
            <person name="Gao X."/>
            <person name="Zhang Z."/>
            <person name="Dai X."/>
            <person name="Zhang X.H."/>
        </authorList>
    </citation>
    <scope>NUCLEOTIDE SEQUENCE [LARGE SCALE GENOMIC DNA]</scope>
    <source>
        <strain evidence="3 4">SW033</strain>
    </source>
</reference>
<keyword evidence="1" id="KW-0472">Membrane</keyword>
<dbReference type="Proteomes" id="UP000292372">
    <property type="component" value="Unassembled WGS sequence"/>
</dbReference>
<keyword evidence="1" id="KW-0812">Transmembrane</keyword>
<accession>A0A4Q9FSW3</accession>
<dbReference type="Pfam" id="PF14219">
    <property type="entry name" value="DUF4328"/>
    <property type="match status" value="1"/>
</dbReference>
<dbReference type="InterPro" id="IPR025565">
    <property type="entry name" value="DUF4328"/>
</dbReference>
<name>A0A4Q9FSW3_9FLAO</name>
<dbReference type="AlphaFoldDB" id="A0A4Q9FSW3"/>
<evidence type="ECO:0000313" key="3">
    <source>
        <dbReference type="EMBL" id="TBN19067.1"/>
    </source>
</evidence>
<feature type="transmembrane region" description="Helical" evidence="1">
    <location>
        <begin position="53"/>
        <end position="80"/>
    </location>
</feature>
<protein>
    <submittedName>
        <fullName evidence="3">DUF4328 domain-containing protein</fullName>
    </submittedName>
</protein>
<comment type="caution">
    <text evidence="3">The sequence shown here is derived from an EMBL/GenBank/DDBJ whole genome shotgun (WGS) entry which is preliminary data.</text>
</comment>
<feature type="transmembrane region" description="Helical" evidence="1">
    <location>
        <begin position="145"/>
        <end position="163"/>
    </location>
</feature>
<feature type="domain" description="DUF4328" evidence="2">
    <location>
        <begin position="48"/>
        <end position="205"/>
    </location>
</feature>
<keyword evidence="1" id="KW-1133">Transmembrane helix</keyword>
<dbReference type="RefSeq" id="WP_130935581.1">
    <property type="nucleotide sequence ID" value="NZ_BMEE01000001.1"/>
</dbReference>
<dbReference type="EMBL" id="SIRS01000001">
    <property type="protein sequence ID" value="TBN19067.1"/>
    <property type="molecule type" value="Genomic_DNA"/>
</dbReference>
<keyword evidence="4" id="KW-1185">Reference proteome</keyword>
<evidence type="ECO:0000256" key="1">
    <source>
        <dbReference type="SAM" id="Phobius"/>
    </source>
</evidence>
<dbReference type="OrthoDB" id="4174975at2"/>
<proteinExistence type="predicted"/>
<gene>
    <name evidence="3" type="ORF">EYD46_03085</name>
</gene>
<sequence>MDIKDNTLRGKQLLIMFAILAVINIISGVFNFYQNNVLTKYIDGEYDDDFIELLDSVSMIVGFMYLICFILTIIFFIRWFRRAYGNLIRLNINMEYEESGAVWGYFIPFVNWVRPIKTMKEIYLKLQDTLKNYDTNFIVNTDTSFIVAWWIVYLLNGLVGNYASRVMNRATDVEGFIEANNIYILSDFIDIISISLAVILVMKISKLELTLKNSDTSLSVIDQIGIKYE</sequence>